<evidence type="ECO:0000256" key="4">
    <source>
        <dbReference type="ARBA" id="ARBA00022989"/>
    </source>
</evidence>
<reference evidence="8 9" key="1">
    <citation type="submission" date="2014-07" db="EMBL/GenBank/DDBJ databases">
        <title>Draft genome sequence of Thalassospira xianhensis P-4 (MCCC 1A02616).</title>
        <authorList>
            <person name="Lai Q."/>
            <person name="Shao Z."/>
        </authorList>
    </citation>
    <scope>NUCLEOTIDE SEQUENCE [LARGE SCALE GENOMIC DNA]</scope>
    <source>
        <strain evidence="8 9">MCCC 1A02616</strain>
    </source>
</reference>
<gene>
    <name evidence="8" type="ORF">TH5_13575</name>
</gene>
<dbReference type="GO" id="GO:0009055">
    <property type="term" value="F:electron transfer activity"/>
    <property type="evidence" value="ECO:0007669"/>
    <property type="project" value="InterPro"/>
</dbReference>
<feature type="transmembrane region" description="Helical" evidence="6">
    <location>
        <begin position="133"/>
        <end position="153"/>
    </location>
</feature>
<keyword evidence="4 6" id="KW-1133">Transmembrane helix</keyword>
<keyword evidence="9" id="KW-1185">Reference proteome</keyword>
<comment type="subcellular location">
    <subcellularLocation>
        <location evidence="1">Cell membrane</location>
        <topology evidence="1">Multi-pass membrane protein</topology>
    </subcellularLocation>
</comment>
<dbReference type="PANTHER" id="PTHR30485:SF2">
    <property type="entry name" value="BLL0597 PROTEIN"/>
    <property type="match status" value="1"/>
</dbReference>
<dbReference type="Pfam" id="PF01292">
    <property type="entry name" value="Ni_hydr_CYTB"/>
    <property type="match status" value="1"/>
</dbReference>
<accession>A0A367UBG6</accession>
<feature type="transmembrane region" description="Helical" evidence="6">
    <location>
        <begin position="93"/>
        <end position="113"/>
    </location>
</feature>
<dbReference type="Proteomes" id="UP000252419">
    <property type="component" value="Unassembled WGS sequence"/>
</dbReference>
<evidence type="ECO:0000256" key="5">
    <source>
        <dbReference type="ARBA" id="ARBA00023136"/>
    </source>
</evidence>
<dbReference type="GO" id="GO:0022904">
    <property type="term" value="P:respiratory electron transport chain"/>
    <property type="evidence" value="ECO:0007669"/>
    <property type="project" value="InterPro"/>
</dbReference>
<keyword evidence="2" id="KW-1003">Cell membrane</keyword>
<dbReference type="InterPro" id="IPR051542">
    <property type="entry name" value="Hydrogenase_cytochrome"/>
</dbReference>
<dbReference type="InterPro" id="IPR011577">
    <property type="entry name" value="Cyt_b561_bac/Ni-Hgenase"/>
</dbReference>
<evidence type="ECO:0000256" key="1">
    <source>
        <dbReference type="ARBA" id="ARBA00004651"/>
    </source>
</evidence>
<protein>
    <submittedName>
        <fullName evidence="8">Cytochrome B561</fullName>
    </submittedName>
</protein>
<keyword evidence="3 6" id="KW-0812">Transmembrane</keyword>
<dbReference type="GO" id="GO:0020037">
    <property type="term" value="F:heme binding"/>
    <property type="evidence" value="ECO:0007669"/>
    <property type="project" value="TreeGrafter"/>
</dbReference>
<evidence type="ECO:0000256" key="3">
    <source>
        <dbReference type="ARBA" id="ARBA00022692"/>
    </source>
</evidence>
<dbReference type="PANTHER" id="PTHR30485">
    <property type="entry name" value="NI/FE-HYDROGENASE 1 B-TYPE CYTOCHROME SUBUNIT"/>
    <property type="match status" value="1"/>
</dbReference>
<dbReference type="InterPro" id="IPR016174">
    <property type="entry name" value="Di-haem_cyt_TM"/>
</dbReference>
<evidence type="ECO:0000313" key="9">
    <source>
        <dbReference type="Proteomes" id="UP000252419"/>
    </source>
</evidence>
<comment type="caution">
    <text evidence="8">The sequence shown here is derived from an EMBL/GenBank/DDBJ whole genome shotgun (WGS) entry which is preliminary data.</text>
</comment>
<dbReference type="GO" id="GO:0005886">
    <property type="term" value="C:plasma membrane"/>
    <property type="evidence" value="ECO:0007669"/>
    <property type="project" value="UniProtKB-SubCell"/>
</dbReference>
<dbReference type="EMBL" id="JPWA01000014">
    <property type="protein sequence ID" value="RCK05657.1"/>
    <property type="molecule type" value="Genomic_DNA"/>
</dbReference>
<name>A0A367UBG6_9PROT</name>
<evidence type="ECO:0000259" key="7">
    <source>
        <dbReference type="Pfam" id="PF01292"/>
    </source>
</evidence>
<keyword evidence="5 6" id="KW-0472">Membrane</keyword>
<feature type="transmembrane region" description="Helical" evidence="6">
    <location>
        <begin position="12"/>
        <end position="28"/>
    </location>
</feature>
<sequence>MQVKVWDPLVRIFHWGLAASFAIAWITADEWDALHHWVGYAAGGLIAFRLIWGLIGSRYARFSQFIRRPSVVMAYLGDIITGRENRYIGHNPAGAAMIVALIIGMIGCALTGWMYTTDAFWGVDWVEETHEFLANALLALVLVHIAGVLLASLRHHENLVRAMINGRKRVAGSDDIS</sequence>
<evidence type="ECO:0000256" key="2">
    <source>
        <dbReference type="ARBA" id="ARBA00022475"/>
    </source>
</evidence>
<feature type="transmembrane region" description="Helical" evidence="6">
    <location>
        <begin position="34"/>
        <end position="55"/>
    </location>
</feature>
<dbReference type="RefSeq" id="WP_114122252.1">
    <property type="nucleotide sequence ID" value="NZ_JPWA01000014.1"/>
</dbReference>
<organism evidence="8 9">
    <name type="scientific">Thalassospira xianhensis MCCC 1A02616</name>
    <dbReference type="NCBI Taxonomy" id="1177929"/>
    <lineage>
        <taxon>Bacteria</taxon>
        <taxon>Pseudomonadati</taxon>
        <taxon>Pseudomonadota</taxon>
        <taxon>Alphaproteobacteria</taxon>
        <taxon>Rhodospirillales</taxon>
        <taxon>Thalassospiraceae</taxon>
        <taxon>Thalassospira</taxon>
    </lineage>
</organism>
<proteinExistence type="predicted"/>
<dbReference type="SUPFAM" id="SSF81342">
    <property type="entry name" value="Transmembrane di-heme cytochromes"/>
    <property type="match status" value="1"/>
</dbReference>
<dbReference type="Gene3D" id="1.20.950.20">
    <property type="entry name" value="Transmembrane di-heme cytochromes, Chain C"/>
    <property type="match status" value="1"/>
</dbReference>
<evidence type="ECO:0000313" key="8">
    <source>
        <dbReference type="EMBL" id="RCK05657.1"/>
    </source>
</evidence>
<evidence type="ECO:0000256" key="6">
    <source>
        <dbReference type="SAM" id="Phobius"/>
    </source>
</evidence>
<dbReference type="AlphaFoldDB" id="A0A367UBG6"/>
<feature type="domain" description="Cytochrome b561 bacterial/Ni-hydrogenase" evidence="7">
    <location>
        <begin position="5"/>
        <end position="166"/>
    </location>
</feature>